<sequence>MGSLQDFSLDETIRKLCARIESLLVRQSLCPQQRLLIALAGVPGSGKSTVSGALITALFQRGIFDVVVVPMDGFHYNKATLEGFSDPALAFRKRGAPFTFDAEGLIELINILKTLPVTGPEIPEQTITAPSFDHAIQDPVGDDIGISSRSRIVIIEGNYTLLDMTPWNKIGKMVDERWFVDIPRDVARDRLVARHLAAGIESSREAATIRAEDNDLPNGDLIRSHLIEPDIRIVN</sequence>
<comment type="caution">
    <text evidence="1">The sequence shown here is derived from an EMBL/GenBank/DDBJ whole genome shotgun (WGS) entry which is preliminary data.</text>
</comment>
<dbReference type="Gene3D" id="3.40.50.300">
    <property type="entry name" value="P-loop containing nucleotide triphosphate hydrolases"/>
    <property type="match status" value="2"/>
</dbReference>
<dbReference type="InterPro" id="IPR027417">
    <property type="entry name" value="P-loop_NTPase"/>
</dbReference>
<reference evidence="1 2" key="1">
    <citation type="submission" date="2024-02" db="EMBL/GenBank/DDBJ databases">
        <title>First draft genome assembly of two strains of Seiridium cardinale.</title>
        <authorList>
            <person name="Emiliani G."/>
            <person name="Scali E."/>
        </authorList>
    </citation>
    <scope>NUCLEOTIDE SEQUENCE [LARGE SCALE GENOMIC DNA]</scope>
    <source>
        <strain evidence="1 2">BM-138-000479</strain>
    </source>
</reference>
<dbReference type="EMBL" id="JARVKM010000053">
    <property type="protein sequence ID" value="KAK9773179.1"/>
    <property type="molecule type" value="Genomic_DNA"/>
</dbReference>
<accession>A0ABR2XHB0</accession>
<name>A0ABR2XHB0_9PEZI</name>
<proteinExistence type="predicted"/>
<dbReference type="Proteomes" id="UP001465668">
    <property type="component" value="Unassembled WGS sequence"/>
</dbReference>
<organism evidence="1 2">
    <name type="scientific">Seiridium cardinale</name>
    <dbReference type="NCBI Taxonomy" id="138064"/>
    <lineage>
        <taxon>Eukaryota</taxon>
        <taxon>Fungi</taxon>
        <taxon>Dikarya</taxon>
        <taxon>Ascomycota</taxon>
        <taxon>Pezizomycotina</taxon>
        <taxon>Sordariomycetes</taxon>
        <taxon>Xylariomycetidae</taxon>
        <taxon>Amphisphaeriales</taxon>
        <taxon>Sporocadaceae</taxon>
        <taxon>Seiridium</taxon>
    </lineage>
</organism>
<dbReference type="PANTHER" id="PTHR10285">
    <property type="entry name" value="URIDINE KINASE"/>
    <property type="match status" value="1"/>
</dbReference>
<keyword evidence="2" id="KW-1185">Reference proteome</keyword>
<evidence type="ECO:0000313" key="1">
    <source>
        <dbReference type="EMBL" id="KAK9773179.1"/>
    </source>
</evidence>
<dbReference type="SUPFAM" id="SSF52540">
    <property type="entry name" value="P-loop containing nucleoside triphosphate hydrolases"/>
    <property type="match status" value="1"/>
</dbReference>
<gene>
    <name evidence="1" type="ORF">SCAR479_10096</name>
</gene>
<evidence type="ECO:0000313" key="2">
    <source>
        <dbReference type="Proteomes" id="UP001465668"/>
    </source>
</evidence>
<protein>
    <submittedName>
        <fullName evidence="1">Phosphoribulokinase/uridine kinase</fullName>
    </submittedName>
</protein>